<dbReference type="OrthoDB" id="289038at2759"/>
<feature type="transmembrane region" description="Helical" evidence="1">
    <location>
        <begin position="118"/>
        <end position="135"/>
    </location>
</feature>
<reference evidence="2 3" key="1">
    <citation type="submission" date="2019-05" db="EMBL/GenBank/DDBJ databases">
        <title>Another draft genome of Portunus trituberculatus and its Hox gene families provides insights of decapod evolution.</title>
        <authorList>
            <person name="Jeong J.-H."/>
            <person name="Song I."/>
            <person name="Kim S."/>
            <person name="Choi T."/>
            <person name="Kim D."/>
            <person name="Ryu S."/>
            <person name="Kim W."/>
        </authorList>
    </citation>
    <scope>NUCLEOTIDE SEQUENCE [LARGE SCALE GENOMIC DNA]</scope>
    <source>
        <tissue evidence="2">Muscle</tissue>
    </source>
</reference>
<keyword evidence="3" id="KW-1185">Reference proteome</keyword>
<accession>A0A5B7F6F1</accession>
<dbReference type="EMBL" id="VSRR010004942">
    <property type="protein sequence ID" value="MPC41137.1"/>
    <property type="molecule type" value="Genomic_DNA"/>
</dbReference>
<dbReference type="GO" id="GO:0016787">
    <property type="term" value="F:hydrolase activity"/>
    <property type="evidence" value="ECO:0007669"/>
    <property type="project" value="UniProtKB-KW"/>
</dbReference>
<sequence length="145" mass="17126">MKRVSYRRQKRWWNAYLLFYTRLDVEEDNLCNSLNELSLAERPGLIKMPCAIDRSVVRQNVRFMHSRSQFSPEYFQFLKKLIMTNHPFVLQPPQDRPIVPVGILEEYMWEVLLCFRPLLAQAILFIVVPILGPISPSKRIFGVTT</sequence>
<evidence type="ECO:0000313" key="2">
    <source>
        <dbReference type="EMBL" id="MPC41137.1"/>
    </source>
</evidence>
<evidence type="ECO:0000313" key="3">
    <source>
        <dbReference type="Proteomes" id="UP000324222"/>
    </source>
</evidence>
<keyword evidence="1" id="KW-0472">Membrane</keyword>
<keyword evidence="2" id="KW-0378">Hydrolase</keyword>
<keyword evidence="1" id="KW-0812">Transmembrane</keyword>
<dbReference type="AlphaFoldDB" id="A0A5B7F6F1"/>
<proteinExistence type="predicted"/>
<protein>
    <submittedName>
        <fullName evidence="2">Putative ubiquitin carboxyl-terminal hydrolase FAF-X</fullName>
    </submittedName>
</protein>
<organism evidence="2 3">
    <name type="scientific">Portunus trituberculatus</name>
    <name type="common">Swimming crab</name>
    <name type="synonym">Neptunus trituberculatus</name>
    <dbReference type="NCBI Taxonomy" id="210409"/>
    <lineage>
        <taxon>Eukaryota</taxon>
        <taxon>Metazoa</taxon>
        <taxon>Ecdysozoa</taxon>
        <taxon>Arthropoda</taxon>
        <taxon>Crustacea</taxon>
        <taxon>Multicrustacea</taxon>
        <taxon>Malacostraca</taxon>
        <taxon>Eumalacostraca</taxon>
        <taxon>Eucarida</taxon>
        <taxon>Decapoda</taxon>
        <taxon>Pleocyemata</taxon>
        <taxon>Brachyura</taxon>
        <taxon>Eubrachyura</taxon>
        <taxon>Portunoidea</taxon>
        <taxon>Portunidae</taxon>
        <taxon>Portuninae</taxon>
        <taxon>Portunus</taxon>
    </lineage>
</organism>
<dbReference type="Proteomes" id="UP000324222">
    <property type="component" value="Unassembled WGS sequence"/>
</dbReference>
<comment type="caution">
    <text evidence="2">The sequence shown here is derived from an EMBL/GenBank/DDBJ whole genome shotgun (WGS) entry which is preliminary data.</text>
</comment>
<gene>
    <name evidence="2" type="primary">USP9X_2</name>
    <name evidence="2" type="ORF">E2C01_034722</name>
</gene>
<keyword evidence="1" id="KW-1133">Transmembrane helix</keyword>
<name>A0A5B7F6F1_PORTR</name>
<evidence type="ECO:0000256" key="1">
    <source>
        <dbReference type="SAM" id="Phobius"/>
    </source>
</evidence>